<evidence type="ECO:0000256" key="1">
    <source>
        <dbReference type="SAM" id="MobiDB-lite"/>
    </source>
</evidence>
<reference evidence="2 3" key="1">
    <citation type="journal article" date="2018" name="PLoS Pathog.">
        <title>Evolution of structural diversity of trichothecenes, a family of toxins produced by plant pathogenic and entomopathogenic fungi.</title>
        <authorList>
            <person name="Proctor R.H."/>
            <person name="McCormick S.P."/>
            <person name="Kim H.S."/>
            <person name="Cardoza R.E."/>
            <person name="Stanley A.M."/>
            <person name="Lindo L."/>
            <person name="Kelly A."/>
            <person name="Brown D.W."/>
            <person name="Lee T."/>
            <person name="Vaughan M.M."/>
            <person name="Alexander N.J."/>
            <person name="Busman M."/>
            <person name="Gutierrez S."/>
        </authorList>
    </citation>
    <scope>NUCLEOTIDE SEQUENCE [LARGE SCALE GENOMIC DNA]</scope>
    <source>
        <strain evidence="2 3">NRRL 13405</strain>
    </source>
</reference>
<feature type="region of interest" description="Disordered" evidence="1">
    <location>
        <begin position="11"/>
        <end position="32"/>
    </location>
</feature>
<dbReference type="Proteomes" id="UP000265631">
    <property type="component" value="Unassembled WGS sequence"/>
</dbReference>
<evidence type="ECO:0000313" key="2">
    <source>
        <dbReference type="EMBL" id="RFN47903.1"/>
    </source>
</evidence>
<comment type="caution">
    <text evidence="2">The sequence shown here is derived from an EMBL/GenBank/DDBJ whole genome shotgun (WGS) entry which is preliminary data.</text>
</comment>
<evidence type="ECO:0000313" key="3">
    <source>
        <dbReference type="Proteomes" id="UP000265631"/>
    </source>
</evidence>
<accession>A0A395MKM1</accession>
<dbReference type="EMBL" id="PXXK01000225">
    <property type="protein sequence ID" value="RFN47903.1"/>
    <property type="molecule type" value="Genomic_DNA"/>
</dbReference>
<protein>
    <submittedName>
        <fullName evidence="2">Uncharacterized protein</fullName>
    </submittedName>
</protein>
<keyword evidence="3" id="KW-1185">Reference proteome</keyword>
<feature type="compositionally biased region" description="Basic and acidic residues" evidence="1">
    <location>
        <begin position="162"/>
        <end position="178"/>
    </location>
</feature>
<gene>
    <name evidence="2" type="ORF">FIE12Z_7848</name>
</gene>
<name>A0A395MKM1_9HYPO</name>
<feature type="compositionally biased region" description="Basic residues" evidence="1">
    <location>
        <begin position="196"/>
        <end position="209"/>
    </location>
</feature>
<sequence length="217" mass="25207">MAPACCLISVKSKPNQPPPSAEGASPNGTETIPQDSEVTVIFSHTKYAELYMKFLEGKKESENKVSYTSYNKSLVYLKLNIAWRFESDEFVFNNQQDAENWKKLLPFCEISESPEKLKAFDEIKPGKFRVLLKISKVDWSTEWNSSSYTKAAVARGSATESDAQKKKMKEDERKKKAAEEEEDSGDEEQKRAMKEWKRKWRERAKKRMKKKEEKKEK</sequence>
<proteinExistence type="predicted"/>
<feature type="region of interest" description="Disordered" evidence="1">
    <location>
        <begin position="151"/>
        <end position="217"/>
    </location>
</feature>
<dbReference type="AlphaFoldDB" id="A0A395MKM1"/>
<organism evidence="2 3">
    <name type="scientific">Fusarium flagelliforme</name>
    <dbReference type="NCBI Taxonomy" id="2675880"/>
    <lineage>
        <taxon>Eukaryota</taxon>
        <taxon>Fungi</taxon>
        <taxon>Dikarya</taxon>
        <taxon>Ascomycota</taxon>
        <taxon>Pezizomycotina</taxon>
        <taxon>Sordariomycetes</taxon>
        <taxon>Hypocreomycetidae</taxon>
        <taxon>Hypocreales</taxon>
        <taxon>Nectriaceae</taxon>
        <taxon>Fusarium</taxon>
        <taxon>Fusarium incarnatum-equiseti species complex</taxon>
    </lineage>
</organism>